<proteinExistence type="predicted"/>
<sequence length="171" mass="20213">MEKAPAQQQMQCQTCRSCRCKIILLSFRFVYVKSWVLKPFSEWCRPAIKLSAWECIEIFLDTYSTYKFIRGFVLIMEGERSVIVQSLHFIFWRVFIATDRRLAYYASLGRLILSSIFVISVRDCIPDSERLVIVETTNLLPLILFQLVEVLSIFCEETFICTLCHLRIWFI</sequence>
<reference evidence="1" key="1">
    <citation type="submission" date="2012-09" db="EMBL/GenBank/DDBJ databases">
        <authorList>
            <person name="Martin A.A."/>
        </authorList>
    </citation>
    <scope>NUCLEOTIDE SEQUENCE</scope>
</reference>
<dbReference type="AlphaFoldDB" id="A0A0K0D8Q0"/>
<protein>
    <submittedName>
        <fullName evidence="2">Ion_trans domain-containing protein</fullName>
    </submittedName>
</protein>
<evidence type="ECO:0000313" key="1">
    <source>
        <dbReference type="Proteomes" id="UP000035642"/>
    </source>
</evidence>
<dbReference type="WBParaSite" id="ACAC_0000644501-mRNA-1">
    <property type="protein sequence ID" value="ACAC_0000644501-mRNA-1"/>
    <property type="gene ID" value="ACAC_0000644501"/>
</dbReference>
<reference evidence="2" key="2">
    <citation type="submission" date="2017-02" db="UniProtKB">
        <authorList>
            <consortium name="WormBaseParasite"/>
        </authorList>
    </citation>
    <scope>IDENTIFICATION</scope>
</reference>
<dbReference type="STRING" id="6313.A0A0K0D8Q0"/>
<organism evidence="1 2">
    <name type="scientific">Angiostrongylus cantonensis</name>
    <name type="common">Rat lungworm</name>
    <dbReference type="NCBI Taxonomy" id="6313"/>
    <lineage>
        <taxon>Eukaryota</taxon>
        <taxon>Metazoa</taxon>
        <taxon>Ecdysozoa</taxon>
        <taxon>Nematoda</taxon>
        <taxon>Chromadorea</taxon>
        <taxon>Rhabditida</taxon>
        <taxon>Rhabditina</taxon>
        <taxon>Rhabditomorpha</taxon>
        <taxon>Strongyloidea</taxon>
        <taxon>Metastrongylidae</taxon>
        <taxon>Angiostrongylus</taxon>
    </lineage>
</organism>
<dbReference type="Proteomes" id="UP000035642">
    <property type="component" value="Unassembled WGS sequence"/>
</dbReference>
<evidence type="ECO:0000313" key="2">
    <source>
        <dbReference type="WBParaSite" id="ACAC_0000644501-mRNA-1"/>
    </source>
</evidence>
<keyword evidence="1" id="KW-1185">Reference proteome</keyword>
<name>A0A0K0D8Q0_ANGCA</name>
<accession>A0A0K0D8Q0</accession>